<dbReference type="EMBL" id="CP003555">
    <property type="protein sequence ID" value="AFK63906.1"/>
    <property type="molecule type" value="Genomic_DNA"/>
</dbReference>
<dbReference type="HOGENOM" id="CLU_2152941_0_0_4"/>
<dbReference type="STRING" id="1036672.TKWG_20945"/>
<dbReference type="KEGG" id="aka:TKWG_20945"/>
<evidence type="ECO:0000256" key="1">
    <source>
        <dbReference type="SAM" id="Phobius"/>
    </source>
</evidence>
<keyword evidence="1" id="KW-1133">Transmembrane helix</keyword>
<proteinExistence type="predicted"/>
<dbReference type="Proteomes" id="UP000005267">
    <property type="component" value="Chromosome"/>
</dbReference>
<name>I3UFW8_ADVKW</name>
<dbReference type="AlphaFoldDB" id="I3UFW8"/>
<evidence type="ECO:0000313" key="2">
    <source>
        <dbReference type="EMBL" id="AFK63906.1"/>
    </source>
</evidence>
<feature type="transmembrane region" description="Helical" evidence="1">
    <location>
        <begin position="6"/>
        <end position="22"/>
    </location>
</feature>
<keyword evidence="1" id="KW-0812">Transmembrane</keyword>
<gene>
    <name evidence="2" type="ordered locus">TKWG_20945</name>
</gene>
<feature type="transmembrane region" description="Helical" evidence="1">
    <location>
        <begin position="74"/>
        <end position="96"/>
    </location>
</feature>
<sequence length="111" mass="13249">MSLVFGGVQYLFFAALIFYLIGRLESLKEVKKLFWCSPFIYIIFGTVGWQLAFYVWKYFKPMYSFSVDDAVGPFFFFSIFGLLFGYIYCLIIEFVFQVFKKNKWINTEGEY</sequence>
<protein>
    <submittedName>
        <fullName evidence="2">Uncharacterized protein</fullName>
    </submittedName>
</protein>
<reference evidence="2 3" key="1">
    <citation type="journal article" date="2011" name="J. Bacteriol.">
        <title>Whole-genome shotgun sequencing of the sulfur-oxidizing chemoautotroph Tetrathiobacter kashmirensis.</title>
        <authorList>
            <person name="Ghosh W."/>
            <person name="George A."/>
            <person name="Agarwal A."/>
            <person name="Raj P."/>
            <person name="Alam M."/>
            <person name="Pyne P."/>
            <person name="Das Gupta S.K."/>
        </authorList>
    </citation>
    <scope>NUCLEOTIDE SEQUENCE [LARGE SCALE GENOMIC DNA]</scope>
    <source>
        <strain evidence="2 3">WT001</strain>
    </source>
</reference>
<keyword evidence="3" id="KW-1185">Reference proteome</keyword>
<evidence type="ECO:0000313" key="3">
    <source>
        <dbReference type="Proteomes" id="UP000005267"/>
    </source>
</evidence>
<keyword evidence="1" id="KW-0472">Membrane</keyword>
<accession>I3UFW8</accession>
<feature type="transmembrane region" description="Helical" evidence="1">
    <location>
        <begin position="34"/>
        <end position="54"/>
    </location>
</feature>
<organism evidence="2 3">
    <name type="scientific">Advenella kashmirensis (strain DSM 17095 / LMG 22695 / WT001)</name>
    <name type="common">Tetrathiobacter kashmirensis</name>
    <dbReference type="NCBI Taxonomy" id="1036672"/>
    <lineage>
        <taxon>Bacteria</taxon>
        <taxon>Pseudomonadati</taxon>
        <taxon>Pseudomonadota</taxon>
        <taxon>Betaproteobacteria</taxon>
        <taxon>Burkholderiales</taxon>
        <taxon>Alcaligenaceae</taxon>
    </lineage>
</organism>
<reference evidence="3" key="2">
    <citation type="journal article" date="2013" name="PLoS ONE">
        <title>Genome implosion elicits host-confinement in Alcaligenaceae: evidence from the comparative genomics of Tetrathiobacter kashmirensis, a pathogen in the making.</title>
        <authorList>
            <person name="Ghosh W."/>
            <person name="Alam M."/>
            <person name="Roy C."/>
            <person name="Pyne P."/>
            <person name="George A."/>
            <person name="Chakraborty R."/>
            <person name="Majumder S."/>
            <person name="Agarwal A."/>
            <person name="Chakraborty S."/>
            <person name="Majumdar S."/>
            <person name="Gupta S.K."/>
        </authorList>
    </citation>
    <scope>NUCLEOTIDE SEQUENCE [LARGE SCALE GENOMIC DNA]</scope>
    <source>
        <strain evidence="3">WT001</strain>
    </source>
</reference>